<dbReference type="EMBL" id="FNGW01000003">
    <property type="protein sequence ID" value="SDL77847.1"/>
    <property type="molecule type" value="Genomic_DNA"/>
</dbReference>
<dbReference type="PANTHER" id="PTHR43415">
    <property type="entry name" value="SPERMIDINE N(1)-ACETYLTRANSFERASE"/>
    <property type="match status" value="1"/>
</dbReference>
<evidence type="ECO:0000313" key="3">
    <source>
        <dbReference type="Proteomes" id="UP000199068"/>
    </source>
</evidence>
<feature type="domain" description="N-acetyltransferase" evidence="1">
    <location>
        <begin position="1"/>
        <end position="165"/>
    </location>
</feature>
<dbReference type="STRING" id="1121325.SAMN04515677_103361"/>
<dbReference type="PANTHER" id="PTHR43415:SF3">
    <property type="entry name" value="GNAT-FAMILY ACETYLTRANSFERASE"/>
    <property type="match status" value="1"/>
</dbReference>
<sequence>MEIRKIEMEDANNYLDMLLNLDNETKFMMFEPGERPTDINITKNIIEKSINGDNLVLIATDGENIVGFLSAQRGVPNRIKHTAYIIAGIRENFRGKGIGSKLFFELDIWARENNITRLDLSVVCSNTIAKHLYEKNGFKIEGIKKNAMIIDGKYVDEFFMAKLYND</sequence>
<evidence type="ECO:0000313" key="2">
    <source>
        <dbReference type="EMBL" id="SDL77847.1"/>
    </source>
</evidence>
<keyword evidence="2" id="KW-0808">Transferase</keyword>
<dbReference type="InterPro" id="IPR016181">
    <property type="entry name" value="Acyl_CoA_acyltransferase"/>
</dbReference>
<dbReference type="GO" id="GO:0016747">
    <property type="term" value="F:acyltransferase activity, transferring groups other than amino-acyl groups"/>
    <property type="evidence" value="ECO:0007669"/>
    <property type="project" value="InterPro"/>
</dbReference>
<dbReference type="Pfam" id="PF00583">
    <property type="entry name" value="Acetyltransf_1"/>
    <property type="match status" value="1"/>
</dbReference>
<accession>A0A1G9MVC2</accession>
<organism evidence="2 3">
    <name type="scientific">Romboutsia lituseburensis DSM 797</name>
    <dbReference type="NCBI Taxonomy" id="1121325"/>
    <lineage>
        <taxon>Bacteria</taxon>
        <taxon>Bacillati</taxon>
        <taxon>Bacillota</taxon>
        <taxon>Clostridia</taxon>
        <taxon>Peptostreptococcales</taxon>
        <taxon>Peptostreptococcaceae</taxon>
        <taxon>Romboutsia</taxon>
    </lineage>
</organism>
<proteinExistence type="predicted"/>
<evidence type="ECO:0000259" key="1">
    <source>
        <dbReference type="PROSITE" id="PS51186"/>
    </source>
</evidence>
<keyword evidence="3" id="KW-1185">Reference proteome</keyword>
<dbReference type="InterPro" id="IPR000182">
    <property type="entry name" value="GNAT_dom"/>
</dbReference>
<protein>
    <submittedName>
        <fullName evidence="2">Protein N-acetyltransferase, RimJ/RimL family</fullName>
    </submittedName>
</protein>
<dbReference type="RefSeq" id="WP_092725049.1">
    <property type="nucleotide sequence ID" value="NZ_FNGW01000003.1"/>
</dbReference>
<gene>
    <name evidence="2" type="ORF">SAMN04515677_103361</name>
</gene>
<name>A0A1G9MVC2_9FIRM</name>
<dbReference type="PROSITE" id="PS51186">
    <property type="entry name" value="GNAT"/>
    <property type="match status" value="1"/>
</dbReference>
<dbReference type="Proteomes" id="UP000199068">
    <property type="component" value="Unassembled WGS sequence"/>
</dbReference>
<dbReference type="SUPFAM" id="SSF55729">
    <property type="entry name" value="Acyl-CoA N-acyltransferases (Nat)"/>
    <property type="match status" value="1"/>
</dbReference>
<dbReference type="Gene3D" id="3.40.630.30">
    <property type="match status" value="1"/>
</dbReference>
<dbReference type="AlphaFoldDB" id="A0A1G9MVC2"/>
<reference evidence="2 3" key="1">
    <citation type="submission" date="2016-10" db="EMBL/GenBank/DDBJ databases">
        <authorList>
            <person name="de Groot N.N."/>
        </authorList>
    </citation>
    <scope>NUCLEOTIDE SEQUENCE [LARGE SCALE GENOMIC DNA]</scope>
    <source>
        <strain evidence="2 3">DSM 797</strain>
    </source>
</reference>
<dbReference type="CDD" id="cd04301">
    <property type="entry name" value="NAT_SF"/>
    <property type="match status" value="1"/>
</dbReference>